<feature type="transmembrane region" description="Helical" evidence="14">
    <location>
        <begin position="467"/>
        <end position="488"/>
    </location>
</feature>
<dbReference type="SMART" id="SM00918">
    <property type="entry name" value="Lig_chan-Glu_bd"/>
    <property type="match status" value="1"/>
</dbReference>
<dbReference type="SUPFAM" id="SSF53850">
    <property type="entry name" value="Periplasmic binding protein-like II"/>
    <property type="match status" value="1"/>
</dbReference>
<reference evidence="16" key="1">
    <citation type="submission" date="2023-10" db="EMBL/GenBank/DDBJ databases">
        <title>Genome assembly of Pristionchus species.</title>
        <authorList>
            <person name="Yoshida K."/>
            <person name="Sommer R.J."/>
        </authorList>
    </citation>
    <scope>NUCLEOTIDE SEQUENCE</scope>
    <source>
        <strain evidence="16">RS0144</strain>
    </source>
</reference>
<evidence type="ECO:0000256" key="14">
    <source>
        <dbReference type="SAM" id="Phobius"/>
    </source>
</evidence>
<dbReference type="InterPro" id="IPR001320">
    <property type="entry name" value="Iontro_rcpt_C"/>
</dbReference>
<comment type="caution">
    <text evidence="16">The sequence shown here is derived from an EMBL/GenBank/DDBJ whole genome shotgun (WGS) entry which is preliminary data.</text>
</comment>
<feature type="transmembrane region" description="Helical" evidence="14">
    <location>
        <begin position="209"/>
        <end position="228"/>
    </location>
</feature>
<gene>
    <name evidence="16" type="ORF">PENTCL1PPCAC_28212</name>
</gene>
<keyword evidence="3" id="KW-0813">Transport</keyword>
<keyword evidence="12" id="KW-0407">Ion channel</keyword>
<accession>A0AAV5UIA0</accession>
<evidence type="ECO:0000256" key="7">
    <source>
        <dbReference type="ARBA" id="ARBA00023065"/>
    </source>
</evidence>
<dbReference type="GO" id="GO:0050906">
    <property type="term" value="P:detection of stimulus involved in sensory perception"/>
    <property type="evidence" value="ECO:0007669"/>
    <property type="project" value="UniProtKB-ARBA"/>
</dbReference>
<feature type="non-terminal residue" evidence="16">
    <location>
        <position position="1"/>
    </location>
</feature>
<keyword evidence="5 14" id="KW-0812">Transmembrane</keyword>
<evidence type="ECO:0000256" key="6">
    <source>
        <dbReference type="ARBA" id="ARBA00022989"/>
    </source>
</evidence>
<dbReference type="Gene3D" id="3.40.190.10">
    <property type="entry name" value="Periplasmic binding protein-like II"/>
    <property type="match status" value="1"/>
</dbReference>
<feature type="domain" description="Ionotropic glutamate receptor L-glutamate and glycine-binding" evidence="15">
    <location>
        <begin position="88"/>
        <end position="152"/>
    </location>
</feature>
<evidence type="ECO:0000256" key="1">
    <source>
        <dbReference type="ARBA" id="ARBA00004651"/>
    </source>
</evidence>
<evidence type="ECO:0000259" key="15">
    <source>
        <dbReference type="SMART" id="SM00918"/>
    </source>
</evidence>
<dbReference type="Proteomes" id="UP001432027">
    <property type="component" value="Unassembled WGS sequence"/>
</dbReference>
<evidence type="ECO:0000256" key="8">
    <source>
        <dbReference type="ARBA" id="ARBA00023136"/>
    </source>
</evidence>
<keyword evidence="9" id="KW-0675">Receptor</keyword>
<keyword evidence="8 14" id="KW-0472">Membrane</keyword>
<dbReference type="Pfam" id="PF00060">
    <property type="entry name" value="Lig_chan"/>
    <property type="match status" value="1"/>
</dbReference>
<dbReference type="GO" id="GO:0015276">
    <property type="term" value="F:ligand-gated monoatomic ion channel activity"/>
    <property type="evidence" value="ECO:0007669"/>
    <property type="project" value="InterPro"/>
</dbReference>
<dbReference type="AlphaFoldDB" id="A0AAV5UIA0"/>
<dbReference type="GO" id="GO:0005886">
    <property type="term" value="C:plasma membrane"/>
    <property type="evidence" value="ECO:0007669"/>
    <property type="project" value="UniProtKB-SubCell"/>
</dbReference>
<evidence type="ECO:0000256" key="9">
    <source>
        <dbReference type="ARBA" id="ARBA00023170"/>
    </source>
</evidence>
<keyword evidence="17" id="KW-1185">Reference proteome</keyword>
<keyword evidence="6 14" id="KW-1133">Transmembrane helix</keyword>
<feature type="transmembrane region" description="Helical" evidence="14">
    <location>
        <begin position="271"/>
        <end position="294"/>
    </location>
</feature>
<evidence type="ECO:0000256" key="3">
    <source>
        <dbReference type="ARBA" id="ARBA00022448"/>
    </source>
</evidence>
<sequence>GKQLQFLSSLPTLAPTNESENATEVVLIDINDILAVVNKTDGDRMYMVRLRSTSKKQGAFQHAINNNYNKQDLMGRTLRLVVPKIEPPYVNYVNFSDAEQLARGYGPGVVIEILKEMGRKLNLTYEIIPFPDGQWGALDNGTWTGAFGMMYRKEADILGGAAIMQYDRGLITDLTFPFQYAPTAMLIRSPDRYNDNTWLIVTQPFKWEVWGLTGLSIVLSGVILYVFVRFLRCTDEVQYTMVNSVWVFFSISVQQGLPVQPRSWSCRVMLAMWWLASITLMATFTGSLVALFAVDKTYMPFNNIQQLVSLVQRGSWRIVMDGTTTTRTNMIRESESQTYKDLWYEISVNKKVTYVKGIDAGVQYVIDNGNCVLLGPEDALKYWDTVDCRLKKLDEGILPTYLSIPFAKDSDYSTYASNMIRDLVERGFIDKWIHDYTAYMAAKKATNKCNRAKPEDKYLDLSKAQGAFWVLCGGFVLGVTVFIAESIYKGIRKVVICFQTGDSQLSLPESFKDVEKNFEVSLRKEEMKRSSKKYELRHSFGSNTTTSVTSSDTGGE</sequence>
<evidence type="ECO:0000256" key="13">
    <source>
        <dbReference type="SAM" id="MobiDB-lite"/>
    </source>
</evidence>
<proteinExistence type="inferred from homology"/>
<evidence type="ECO:0000256" key="12">
    <source>
        <dbReference type="ARBA" id="ARBA00023303"/>
    </source>
</evidence>
<dbReference type="InterPro" id="IPR019594">
    <property type="entry name" value="Glu/Gly-bd"/>
</dbReference>
<dbReference type="PANTHER" id="PTHR42643:SF24">
    <property type="entry name" value="IONOTROPIC RECEPTOR 60A"/>
    <property type="match status" value="1"/>
</dbReference>
<comment type="subcellular location">
    <subcellularLocation>
        <location evidence="1">Cell membrane</location>
        <topology evidence="1">Multi-pass membrane protein</topology>
    </subcellularLocation>
</comment>
<protein>
    <recommendedName>
        <fullName evidence="15">Ionotropic glutamate receptor L-glutamate and glycine-binding domain-containing protein</fullName>
    </recommendedName>
</protein>
<evidence type="ECO:0000256" key="2">
    <source>
        <dbReference type="ARBA" id="ARBA00008685"/>
    </source>
</evidence>
<evidence type="ECO:0000256" key="4">
    <source>
        <dbReference type="ARBA" id="ARBA00022475"/>
    </source>
</evidence>
<keyword evidence="7" id="KW-0406">Ion transport</keyword>
<dbReference type="EMBL" id="BTSX01000006">
    <property type="protein sequence ID" value="GMT06038.1"/>
    <property type="molecule type" value="Genomic_DNA"/>
</dbReference>
<keyword evidence="11" id="KW-1071">Ligand-gated ion channel</keyword>
<name>A0AAV5UIA0_9BILA</name>
<comment type="similarity">
    <text evidence="2">Belongs to the glutamate-gated ion channel (TC 1.A.10.1) family.</text>
</comment>
<evidence type="ECO:0000256" key="5">
    <source>
        <dbReference type="ARBA" id="ARBA00022692"/>
    </source>
</evidence>
<dbReference type="Gene3D" id="1.10.287.70">
    <property type="match status" value="1"/>
</dbReference>
<dbReference type="PANTHER" id="PTHR42643">
    <property type="entry name" value="IONOTROPIC RECEPTOR 20A-RELATED"/>
    <property type="match status" value="1"/>
</dbReference>
<keyword evidence="10" id="KW-0325">Glycoprotein</keyword>
<dbReference type="Pfam" id="PF10613">
    <property type="entry name" value="Lig_chan-Glu_bd"/>
    <property type="match status" value="1"/>
</dbReference>
<feature type="compositionally biased region" description="Low complexity" evidence="13">
    <location>
        <begin position="539"/>
        <end position="556"/>
    </location>
</feature>
<organism evidence="16 17">
    <name type="scientific">Pristionchus entomophagus</name>
    <dbReference type="NCBI Taxonomy" id="358040"/>
    <lineage>
        <taxon>Eukaryota</taxon>
        <taxon>Metazoa</taxon>
        <taxon>Ecdysozoa</taxon>
        <taxon>Nematoda</taxon>
        <taxon>Chromadorea</taxon>
        <taxon>Rhabditida</taxon>
        <taxon>Rhabditina</taxon>
        <taxon>Diplogasteromorpha</taxon>
        <taxon>Diplogasteroidea</taxon>
        <taxon>Neodiplogasteridae</taxon>
        <taxon>Pristionchus</taxon>
    </lineage>
</organism>
<feature type="region of interest" description="Disordered" evidence="13">
    <location>
        <begin position="534"/>
        <end position="556"/>
    </location>
</feature>
<evidence type="ECO:0000256" key="11">
    <source>
        <dbReference type="ARBA" id="ARBA00023286"/>
    </source>
</evidence>
<evidence type="ECO:0000256" key="10">
    <source>
        <dbReference type="ARBA" id="ARBA00023180"/>
    </source>
</evidence>
<keyword evidence="4" id="KW-1003">Cell membrane</keyword>
<evidence type="ECO:0000313" key="16">
    <source>
        <dbReference type="EMBL" id="GMT06038.1"/>
    </source>
</evidence>
<evidence type="ECO:0000313" key="17">
    <source>
        <dbReference type="Proteomes" id="UP001432027"/>
    </source>
</evidence>
<dbReference type="InterPro" id="IPR052192">
    <property type="entry name" value="Insect_Ionotropic_Sensory_Rcpt"/>
</dbReference>
<feature type="non-terminal residue" evidence="16">
    <location>
        <position position="556"/>
    </location>
</feature>